<dbReference type="Proteomes" id="UP000770889">
    <property type="component" value="Unassembled WGS sequence"/>
</dbReference>
<accession>A0A944MEI9</accession>
<dbReference type="SUPFAM" id="SSF52540">
    <property type="entry name" value="P-loop containing nucleoside triphosphate hydrolases"/>
    <property type="match status" value="1"/>
</dbReference>
<dbReference type="GO" id="GO:0043565">
    <property type="term" value="F:sequence-specific DNA binding"/>
    <property type="evidence" value="ECO:0007669"/>
    <property type="project" value="InterPro"/>
</dbReference>
<dbReference type="InterPro" id="IPR002197">
    <property type="entry name" value="HTH_Fis"/>
</dbReference>
<dbReference type="Pfam" id="PF01590">
    <property type="entry name" value="GAF"/>
    <property type="match status" value="1"/>
</dbReference>
<keyword evidence="2" id="KW-0067">ATP-binding</keyword>
<comment type="caution">
    <text evidence="8">The sequence shown here is derived from an EMBL/GenBank/DDBJ whole genome shotgun (WGS) entry which is preliminary data.</text>
</comment>
<dbReference type="InterPro" id="IPR002078">
    <property type="entry name" value="Sigma_54_int"/>
</dbReference>
<keyword evidence="4" id="KW-0238">DNA-binding</keyword>
<keyword evidence="5" id="KW-0804">Transcription</keyword>
<protein>
    <submittedName>
        <fullName evidence="8">Sigma-54-dependent Fis family transcriptional regulator</fullName>
    </submittedName>
</protein>
<evidence type="ECO:0000313" key="8">
    <source>
        <dbReference type="EMBL" id="MBT2991209.1"/>
    </source>
</evidence>
<dbReference type="PANTHER" id="PTHR32071">
    <property type="entry name" value="TRANSCRIPTIONAL REGULATORY PROTEIN"/>
    <property type="match status" value="1"/>
</dbReference>
<dbReference type="PRINTS" id="PR01590">
    <property type="entry name" value="HTHFIS"/>
</dbReference>
<dbReference type="SUPFAM" id="SSF46689">
    <property type="entry name" value="Homeodomain-like"/>
    <property type="match status" value="1"/>
</dbReference>
<dbReference type="InterPro" id="IPR058031">
    <property type="entry name" value="AAA_lid_NorR"/>
</dbReference>
<evidence type="ECO:0000256" key="3">
    <source>
        <dbReference type="ARBA" id="ARBA00023015"/>
    </source>
</evidence>
<proteinExistence type="predicted"/>
<keyword evidence="1" id="KW-0547">Nucleotide-binding</keyword>
<dbReference type="Gene3D" id="1.10.10.60">
    <property type="entry name" value="Homeodomain-like"/>
    <property type="match status" value="1"/>
</dbReference>
<feature type="coiled-coil region" evidence="6">
    <location>
        <begin position="58"/>
        <end position="85"/>
    </location>
</feature>
<dbReference type="InterPro" id="IPR027417">
    <property type="entry name" value="P-loop_NTPase"/>
</dbReference>
<dbReference type="AlphaFoldDB" id="A0A944MEI9"/>
<dbReference type="PANTHER" id="PTHR32071:SF77">
    <property type="entry name" value="TRANSCRIPTIONAL REGULATORY PROTEIN"/>
    <property type="match status" value="1"/>
</dbReference>
<dbReference type="CDD" id="cd00009">
    <property type="entry name" value="AAA"/>
    <property type="match status" value="1"/>
</dbReference>
<dbReference type="EMBL" id="JAHHGM010000030">
    <property type="protein sequence ID" value="MBT2991209.1"/>
    <property type="molecule type" value="Genomic_DNA"/>
</dbReference>
<dbReference type="Gene3D" id="1.10.8.60">
    <property type="match status" value="1"/>
</dbReference>
<dbReference type="InterPro" id="IPR003018">
    <property type="entry name" value="GAF"/>
</dbReference>
<evidence type="ECO:0000256" key="5">
    <source>
        <dbReference type="ARBA" id="ARBA00023163"/>
    </source>
</evidence>
<organism evidence="8 9">
    <name type="scientific">Candidatus Thiodiazotropha taylori</name>
    <dbReference type="NCBI Taxonomy" id="2792791"/>
    <lineage>
        <taxon>Bacteria</taxon>
        <taxon>Pseudomonadati</taxon>
        <taxon>Pseudomonadota</taxon>
        <taxon>Gammaproteobacteria</taxon>
        <taxon>Chromatiales</taxon>
        <taxon>Sedimenticolaceae</taxon>
        <taxon>Candidatus Thiodiazotropha</taxon>
    </lineage>
</organism>
<dbReference type="SUPFAM" id="SSF55781">
    <property type="entry name" value="GAF domain-like"/>
    <property type="match status" value="1"/>
</dbReference>
<evidence type="ECO:0000313" key="9">
    <source>
        <dbReference type="Proteomes" id="UP000770889"/>
    </source>
</evidence>
<dbReference type="InterPro" id="IPR025943">
    <property type="entry name" value="Sigma_54_int_dom_ATP-bd_2"/>
</dbReference>
<evidence type="ECO:0000256" key="2">
    <source>
        <dbReference type="ARBA" id="ARBA00022840"/>
    </source>
</evidence>
<keyword evidence="3" id="KW-0805">Transcription regulation</keyword>
<feature type="domain" description="Sigma-54 factor interaction" evidence="7">
    <location>
        <begin position="343"/>
        <end position="570"/>
    </location>
</feature>
<dbReference type="PROSITE" id="PS00676">
    <property type="entry name" value="SIGMA54_INTERACT_2"/>
    <property type="match status" value="1"/>
</dbReference>
<keyword evidence="6" id="KW-0175">Coiled coil</keyword>
<gene>
    <name evidence="8" type="ORF">KME65_19790</name>
</gene>
<dbReference type="GO" id="GO:0006355">
    <property type="term" value="P:regulation of DNA-templated transcription"/>
    <property type="evidence" value="ECO:0007669"/>
    <property type="project" value="InterPro"/>
</dbReference>
<dbReference type="GO" id="GO:0005524">
    <property type="term" value="F:ATP binding"/>
    <property type="evidence" value="ECO:0007669"/>
    <property type="project" value="UniProtKB-KW"/>
</dbReference>
<dbReference type="Pfam" id="PF02954">
    <property type="entry name" value="HTH_8"/>
    <property type="match status" value="1"/>
</dbReference>
<dbReference type="InterPro" id="IPR029016">
    <property type="entry name" value="GAF-like_dom_sf"/>
</dbReference>
<dbReference type="InterPro" id="IPR025944">
    <property type="entry name" value="Sigma_54_int_dom_CS"/>
</dbReference>
<dbReference type="Pfam" id="PF25601">
    <property type="entry name" value="AAA_lid_14"/>
    <property type="match status" value="1"/>
</dbReference>
<dbReference type="FunFam" id="3.40.50.300:FF:000006">
    <property type="entry name" value="DNA-binding transcriptional regulator NtrC"/>
    <property type="match status" value="1"/>
</dbReference>
<dbReference type="Pfam" id="PF00158">
    <property type="entry name" value="Sigma54_activat"/>
    <property type="match status" value="1"/>
</dbReference>
<reference evidence="8 9" key="1">
    <citation type="submission" date="2021-05" db="EMBL/GenBank/DDBJ databases">
        <title>Genetic and Functional Diversity in Clade A Lucinid endosymbionts from the Bahamas.</title>
        <authorList>
            <person name="Giani N.M."/>
            <person name="Engel A.S."/>
            <person name="Campbell B.J."/>
        </authorList>
    </citation>
    <scope>NUCLEOTIDE SEQUENCE [LARGE SCALE GENOMIC DNA]</scope>
    <source>
        <strain evidence="8">LUC16012Gg_MoonRockCtena</strain>
    </source>
</reference>
<evidence type="ECO:0000256" key="1">
    <source>
        <dbReference type="ARBA" id="ARBA00022741"/>
    </source>
</evidence>
<dbReference type="SMART" id="SM00382">
    <property type="entry name" value="AAA"/>
    <property type="match status" value="1"/>
</dbReference>
<evidence type="ECO:0000256" key="4">
    <source>
        <dbReference type="ARBA" id="ARBA00023125"/>
    </source>
</evidence>
<evidence type="ECO:0000256" key="6">
    <source>
        <dbReference type="SAM" id="Coils"/>
    </source>
</evidence>
<sequence length="652" mass="73330">MLHNDASNHEDFVLAALDGSHIIHSSEIDDLTLRSWRRCRDEHGLDPGASPDPVIIDRDDLRERLNRYERMLDIARVEMTDLYQQLAGSGHAIMLTDKDGILLNFIGDPQFTDAAAHAGMQLGAVWSESVQGTNGMGTCLVEQKPLVIHKQSHFFSRNASLTCSAAPIFDPHGEILAVLDASSESKMAQQHTMVLLNMSAQVIENRVFFCAMKDAFVLRFHSRSEFISTLGEGAIAFDTDGKILAINRSAMFQLNLESPLQIVGHPINQLFTTSFSSLLKNAHSHAFPIRESQHGRRFFATLQAPEKSCRPNVVPPPWMEKSDISRREEKNDYLGSTDSLEALHFDEPRMKRNVKTAVKLIERDVPCMLFGETGTGKEMFARALHAASSRHQKSFVAVNCASLPESLIESELFGYRPGAFTGASREGNRGKIVQADGGTLFLDEIGDMPLHLQARLLRVLEEREVTPLGGEKPIKVSIKLISATHHNIKNMVEDGDFREDLYYRLHGVSLTMPPLRERTDKLQLIKHIAQLEAETATELNWEPEALKLLENFPWPGNIRQLRNVLRTATALCEDHIVTINDLPEEIRNTVYDDEFPEGPETNLNALAIAERDALLSELEEMHWNISRVAKKLGLSRNTLYRRMKRFGITPPR</sequence>
<name>A0A944MEI9_9GAMM</name>
<dbReference type="PROSITE" id="PS00688">
    <property type="entry name" value="SIGMA54_INTERACT_3"/>
    <property type="match status" value="1"/>
</dbReference>
<dbReference type="InterPro" id="IPR003593">
    <property type="entry name" value="AAA+_ATPase"/>
</dbReference>
<dbReference type="Gene3D" id="3.30.450.40">
    <property type="match status" value="1"/>
</dbReference>
<dbReference type="Gene3D" id="3.40.50.300">
    <property type="entry name" value="P-loop containing nucleotide triphosphate hydrolases"/>
    <property type="match status" value="1"/>
</dbReference>
<evidence type="ECO:0000259" key="7">
    <source>
        <dbReference type="PROSITE" id="PS50045"/>
    </source>
</evidence>
<dbReference type="PROSITE" id="PS50045">
    <property type="entry name" value="SIGMA54_INTERACT_4"/>
    <property type="match status" value="1"/>
</dbReference>
<dbReference type="InterPro" id="IPR009057">
    <property type="entry name" value="Homeodomain-like_sf"/>
</dbReference>